<dbReference type="AlphaFoldDB" id="A0A1D1V1J5"/>
<proteinExistence type="predicted"/>
<feature type="region of interest" description="Disordered" evidence="1">
    <location>
        <begin position="120"/>
        <end position="150"/>
    </location>
</feature>
<name>A0A1D1V1J5_RAMVA</name>
<evidence type="ECO:0000313" key="3">
    <source>
        <dbReference type="Proteomes" id="UP000186922"/>
    </source>
</evidence>
<organism evidence="2 3">
    <name type="scientific">Ramazzottius varieornatus</name>
    <name type="common">Water bear</name>
    <name type="synonym">Tardigrade</name>
    <dbReference type="NCBI Taxonomy" id="947166"/>
    <lineage>
        <taxon>Eukaryota</taxon>
        <taxon>Metazoa</taxon>
        <taxon>Ecdysozoa</taxon>
        <taxon>Tardigrada</taxon>
        <taxon>Eutardigrada</taxon>
        <taxon>Parachela</taxon>
        <taxon>Hypsibioidea</taxon>
        <taxon>Ramazzottiidae</taxon>
        <taxon>Ramazzottius</taxon>
    </lineage>
</organism>
<feature type="region of interest" description="Disordered" evidence="1">
    <location>
        <begin position="1"/>
        <end position="28"/>
    </location>
</feature>
<feature type="compositionally biased region" description="Low complexity" evidence="1">
    <location>
        <begin position="120"/>
        <end position="135"/>
    </location>
</feature>
<gene>
    <name evidence="2" type="primary">RvY_07282-1</name>
    <name evidence="2" type="synonym">RvY_07282.1</name>
    <name evidence="2" type="ORF">RvY_07282</name>
</gene>
<keyword evidence="3" id="KW-1185">Reference proteome</keyword>
<evidence type="ECO:0000256" key="1">
    <source>
        <dbReference type="SAM" id="MobiDB-lite"/>
    </source>
</evidence>
<comment type="caution">
    <text evidence="2">The sequence shown here is derived from an EMBL/GenBank/DDBJ whole genome shotgun (WGS) entry which is preliminary data.</text>
</comment>
<sequence length="229" mass="24096">MPGKTFSRSRRTLDVAPGMTRQTATGTGQNPMLGLAGLVLLQLLGGGGLGGLLGLPGQGGASEEAGHGAGMGHFGGGRETRSTGHVSNNHAFIQQNLNNDQPNSFGSFLKNAPIFNNNNIDKNNLNNNNQNQNNNGGRFPPTFSRSHERRPNFSNFAAGLSSNAGIMMAPQRFPDPKFLPQSSNLSTNRNFVSANPQLTLSFQPAKQNNGGHQPGIGCMAKDSGVPIFG</sequence>
<dbReference type="Proteomes" id="UP000186922">
    <property type="component" value="Unassembled WGS sequence"/>
</dbReference>
<dbReference type="EMBL" id="BDGG01000003">
    <property type="protein sequence ID" value="GAU95706.1"/>
    <property type="molecule type" value="Genomic_DNA"/>
</dbReference>
<evidence type="ECO:0000313" key="2">
    <source>
        <dbReference type="EMBL" id="GAU95706.1"/>
    </source>
</evidence>
<protein>
    <submittedName>
        <fullName evidence="2">Uncharacterized protein</fullName>
    </submittedName>
</protein>
<accession>A0A1D1V1J5</accession>
<reference evidence="2 3" key="1">
    <citation type="journal article" date="2016" name="Nat. Commun.">
        <title>Extremotolerant tardigrade genome and improved radiotolerance of human cultured cells by tardigrade-unique protein.</title>
        <authorList>
            <person name="Hashimoto T."/>
            <person name="Horikawa D.D."/>
            <person name="Saito Y."/>
            <person name="Kuwahara H."/>
            <person name="Kozuka-Hata H."/>
            <person name="Shin-I T."/>
            <person name="Minakuchi Y."/>
            <person name="Ohishi K."/>
            <person name="Motoyama A."/>
            <person name="Aizu T."/>
            <person name="Enomoto A."/>
            <person name="Kondo K."/>
            <person name="Tanaka S."/>
            <person name="Hara Y."/>
            <person name="Koshikawa S."/>
            <person name="Sagara H."/>
            <person name="Miura T."/>
            <person name="Yokobori S."/>
            <person name="Miyagawa K."/>
            <person name="Suzuki Y."/>
            <person name="Kubo T."/>
            <person name="Oyama M."/>
            <person name="Kohara Y."/>
            <person name="Fujiyama A."/>
            <person name="Arakawa K."/>
            <person name="Katayama T."/>
            <person name="Toyoda A."/>
            <person name="Kunieda T."/>
        </authorList>
    </citation>
    <scope>NUCLEOTIDE SEQUENCE [LARGE SCALE GENOMIC DNA]</scope>
    <source>
        <strain evidence="2 3">YOKOZUNA-1</strain>
    </source>
</reference>